<dbReference type="Proteomes" id="UP000887565">
    <property type="component" value="Unplaced"/>
</dbReference>
<protein>
    <submittedName>
        <fullName evidence="2">Uncharacterized protein</fullName>
    </submittedName>
</protein>
<evidence type="ECO:0000313" key="1">
    <source>
        <dbReference type="Proteomes" id="UP000887565"/>
    </source>
</evidence>
<dbReference type="AlphaFoldDB" id="A0A915HXZ7"/>
<dbReference type="WBParaSite" id="nRc.2.0.1.t06308-RA">
    <property type="protein sequence ID" value="nRc.2.0.1.t06308-RA"/>
    <property type="gene ID" value="nRc.2.0.1.g06308"/>
</dbReference>
<reference evidence="2" key="1">
    <citation type="submission" date="2022-11" db="UniProtKB">
        <authorList>
            <consortium name="WormBaseParasite"/>
        </authorList>
    </citation>
    <scope>IDENTIFICATION</scope>
</reference>
<keyword evidence="1" id="KW-1185">Reference proteome</keyword>
<organism evidence="1 2">
    <name type="scientific">Romanomermis culicivorax</name>
    <name type="common">Nematode worm</name>
    <dbReference type="NCBI Taxonomy" id="13658"/>
    <lineage>
        <taxon>Eukaryota</taxon>
        <taxon>Metazoa</taxon>
        <taxon>Ecdysozoa</taxon>
        <taxon>Nematoda</taxon>
        <taxon>Enoplea</taxon>
        <taxon>Dorylaimia</taxon>
        <taxon>Mermithida</taxon>
        <taxon>Mermithoidea</taxon>
        <taxon>Mermithidae</taxon>
        <taxon>Romanomermis</taxon>
    </lineage>
</organism>
<proteinExistence type="predicted"/>
<evidence type="ECO:0000313" key="2">
    <source>
        <dbReference type="WBParaSite" id="nRc.2.0.1.t06308-RA"/>
    </source>
</evidence>
<name>A0A915HXZ7_ROMCU</name>
<sequence>MLVLKLYRNYKKRSKHSMLIKFRKLKRTRKSIDDV</sequence>
<accession>A0A915HXZ7</accession>